<feature type="transmembrane region" description="Helical" evidence="5">
    <location>
        <begin position="218"/>
        <end position="241"/>
    </location>
</feature>
<evidence type="ECO:0000256" key="3">
    <source>
        <dbReference type="ARBA" id="ARBA00022989"/>
    </source>
</evidence>
<dbReference type="OrthoDB" id="783189at2"/>
<feature type="transmembrane region" description="Helical" evidence="5">
    <location>
        <begin position="41"/>
        <end position="61"/>
    </location>
</feature>
<dbReference type="GO" id="GO:0005886">
    <property type="term" value="C:plasma membrane"/>
    <property type="evidence" value="ECO:0007669"/>
    <property type="project" value="UniProtKB-SubCell"/>
</dbReference>
<feature type="transmembrane region" description="Helical" evidence="5">
    <location>
        <begin position="134"/>
        <end position="156"/>
    </location>
</feature>
<feature type="transmembrane region" description="Helical" evidence="5">
    <location>
        <begin position="295"/>
        <end position="313"/>
    </location>
</feature>
<keyword evidence="8" id="KW-1185">Reference proteome</keyword>
<feature type="transmembrane region" description="Helical" evidence="5">
    <location>
        <begin position="193"/>
        <end position="212"/>
    </location>
</feature>
<keyword evidence="4 5" id="KW-0472">Membrane</keyword>
<dbReference type="InterPro" id="IPR020846">
    <property type="entry name" value="MFS_dom"/>
</dbReference>
<dbReference type="CDD" id="cd17321">
    <property type="entry name" value="MFS_MMR_MDR_like"/>
    <property type="match status" value="1"/>
</dbReference>
<gene>
    <name evidence="7" type="ORF">E1293_40130</name>
</gene>
<evidence type="ECO:0000256" key="4">
    <source>
        <dbReference type="ARBA" id="ARBA00023136"/>
    </source>
</evidence>
<dbReference type="PANTHER" id="PTHR42718:SF39">
    <property type="entry name" value="ACTINORHODIN TRANSPORTER-RELATED"/>
    <property type="match status" value="1"/>
</dbReference>
<comment type="caution">
    <text evidence="7">The sequence shown here is derived from an EMBL/GenBank/DDBJ whole genome shotgun (WGS) entry which is preliminary data.</text>
</comment>
<dbReference type="PROSITE" id="PS50850">
    <property type="entry name" value="MFS"/>
    <property type="match status" value="1"/>
</dbReference>
<dbReference type="Proteomes" id="UP000295578">
    <property type="component" value="Unassembled WGS sequence"/>
</dbReference>
<name>A0A4R5A4J0_9ACTN</name>
<feature type="transmembrane region" description="Helical" evidence="5">
    <location>
        <begin position="262"/>
        <end position="283"/>
    </location>
</feature>
<evidence type="ECO:0000313" key="8">
    <source>
        <dbReference type="Proteomes" id="UP000295578"/>
    </source>
</evidence>
<dbReference type="Gene3D" id="1.20.1250.20">
    <property type="entry name" value="MFS general substrate transporter like domains"/>
    <property type="match status" value="1"/>
</dbReference>
<feature type="transmembrane region" description="Helical" evidence="5">
    <location>
        <begin position="413"/>
        <end position="432"/>
    </location>
</feature>
<comment type="subcellular location">
    <subcellularLocation>
        <location evidence="1">Cell membrane</location>
        <topology evidence="1">Multi-pass membrane protein</topology>
    </subcellularLocation>
</comment>
<dbReference type="SUPFAM" id="SSF103473">
    <property type="entry name" value="MFS general substrate transporter"/>
    <property type="match status" value="1"/>
</dbReference>
<feature type="transmembrane region" description="Helical" evidence="5">
    <location>
        <begin position="385"/>
        <end position="407"/>
    </location>
</feature>
<evidence type="ECO:0000313" key="7">
    <source>
        <dbReference type="EMBL" id="TDD65579.1"/>
    </source>
</evidence>
<dbReference type="AlphaFoldDB" id="A0A4R5A4J0"/>
<feature type="domain" description="Major facilitator superfamily (MFS) profile" evidence="6">
    <location>
        <begin position="6"/>
        <end position="434"/>
    </location>
</feature>
<dbReference type="EMBL" id="SMKY01000331">
    <property type="protein sequence ID" value="TDD65579.1"/>
    <property type="molecule type" value="Genomic_DNA"/>
</dbReference>
<accession>A0A4R5A4J0</accession>
<feature type="transmembrane region" description="Helical" evidence="5">
    <location>
        <begin position="73"/>
        <end position="97"/>
    </location>
</feature>
<reference evidence="7 8" key="1">
    <citation type="submission" date="2019-03" db="EMBL/GenBank/DDBJ databases">
        <title>Draft genome sequences of novel Actinobacteria.</title>
        <authorList>
            <person name="Sahin N."/>
            <person name="Ay H."/>
            <person name="Saygin H."/>
        </authorList>
    </citation>
    <scope>NUCLEOTIDE SEQUENCE [LARGE SCALE GENOMIC DNA]</scope>
    <source>
        <strain evidence="7 8">DSM 45941</strain>
    </source>
</reference>
<proteinExistence type="predicted"/>
<sequence>MVKRWLLVVLLTGQTMVSMDGSIVAVAMPNIAAGLHASGSLMQLVTGGYTFALAVLVVTGARLGDGYGHRTMFFYGLFGFTVTSLACGLAPSGAVLVTARICQGASAALLLPQVLSLIQLAFDGPARARALGLYSMVLALGVALGQVAGGVIVTLGGSWRPIFLVNVPVGALLLAVGPRLMPPEPRKPIHLDLLGVVLLSCGMGGFVVPLVLGREQHWPLWTWPSLVAGCVMLAAFCVHELRTTSPLLDLSVLLRPLVRPGLFAACAVMGAYTGFLFTLALYLQNVLGFTPLHAGLTFVPYTVGFATAGLGWTRLPLREHLPAIGLLGLAVAASLLAALIQDGWPTLLPIPLLFVAGAGHAAGFSPLVDRITAAVGPGQASSVSALTNTGTLLSGVLSIAVLGGVYLADPGTMSHVTALMVPLLLIAAVAAGRR</sequence>
<feature type="transmembrane region" description="Helical" evidence="5">
    <location>
        <begin position="320"/>
        <end position="340"/>
    </location>
</feature>
<dbReference type="PANTHER" id="PTHR42718">
    <property type="entry name" value="MAJOR FACILITATOR SUPERFAMILY MULTIDRUG TRANSPORTER MFSC"/>
    <property type="match status" value="1"/>
</dbReference>
<feature type="transmembrane region" description="Helical" evidence="5">
    <location>
        <begin position="162"/>
        <end position="181"/>
    </location>
</feature>
<evidence type="ECO:0000256" key="1">
    <source>
        <dbReference type="ARBA" id="ARBA00004651"/>
    </source>
</evidence>
<dbReference type="GO" id="GO:0022857">
    <property type="term" value="F:transmembrane transporter activity"/>
    <property type="evidence" value="ECO:0007669"/>
    <property type="project" value="InterPro"/>
</dbReference>
<dbReference type="Gene3D" id="1.20.1720.10">
    <property type="entry name" value="Multidrug resistance protein D"/>
    <property type="match status" value="1"/>
</dbReference>
<dbReference type="RefSeq" id="WP_132204250.1">
    <property type="nucleotide sequence ID" value="NZ_SMKY01000331.1"/>
</dbReference>
<feature type="transmembrane region" description="Helical" evidence="5">
    <location>
        <begin position="346"/>
        <end position="364"/>
    </location>
</feature>
<organism evidence="7 8">
    <name type="scientific">Actinomadura darangshiensis</name>
    <dbReference type="NCBI Taxonomy" id="705336"/>
    <lineage>
        <taxon>Bacteria</taxon>
        <taxon>Bacillati</taxon>
        <taxon>Actinomycetota</taxon>
        <taxon>Actinomycetes</taxon>
        <taxon>Streptosporangiales</taxon>
        <taxon>Thermomonosporaceae</taxon>
        <taxon>Actinomadura</taxon>
    </lineage>
</organism>
<dbReference type="PRINTS" id="PR01036">
    <property type="entry name" value="TCRTETB"/>
</dbReference>
<keyword evidence="3 5" id="KW-1133">Transmembrane helix</keyword>
<dbReference type="Pfam" id="PF07690">
    <property type="entry name" value="MFS_1"/>
    <property type="match status" value="1"/>
</dbReference>
<dbReference type="InterPro" id="IPR011701">
    <property type="entry name" value="MFS"/>
</dbReference>
<evidence type="ECO:0000256" key="2">
    <source>
        <dbReference type="ARBA" id="ARBA00022692"/>
    </source>
</evidence>
<evidence type="ECO:0000259" key="6">
    <source>
        <dbReference type="PROSITE" id="PS50850"/>
    </source>
</evidence>
<protein>
    <submittedName>
        <fullName evidence="7">MFS transporter</fullName>
    </submittedName>
</protein>
<dbReference type="InterPro" id="IPR036259">
    <property type="entry name" value="MFS_trans_sf"/>
</dbReference>
<evidence type="ECO:0000256" key="5">
    <source>
        <dbReference type="SAM" id="Phobius"/>
    </source>
</evidence>
<keyword evidence="2 5" id="KW-0812">Transmembrane</keyword>